<gene>
    <name evidence="2" type="ORF">JAAARDRAFT_686419</name>
</gene>
<dbReference type="Gene3D" id="2.130.10.10">
    <property type="entry name" value="YVTN repeat-like/Quinoprotein amine dehydrogenase"/>
    <property type="match status" value="1"/>
</dbReference>
<protein>
    <submittedName>
        <fullName evidence="2">Uncharacterized protein</fullName>
    </submittedName>
</protein>
<organism evidence="2 3">
    <name type="scientific">Jaapia argillacea MUCL 33604</name>
    <dbReference type="NCBI Taxonomy" id="933084"/>
    <lineage>
        <taxon>Eukaryota</taxon>
        <taxon>Fungi</taxon>
        <taxon>Dikarya</taxon>
        <taxon>Basidiomycota</taxon>
        <taxon>Agaricomycotina</taxon>
        <taxon>Agaricomycetes</taxon>
        <taxon>Agaricomycetidae</taxon>
        <taxon>Jaapiales</taxon>
        <taxon>Jaapiaceae</taxon>
        <taxon>Jaapia</taxon>
    </lineage>
</organism>
<sequence>MGCLKVMEQSLHFNMCDLKTSYLCNDDVPGIGLIVDKCIPSDLRYACYFWADHLSLTVFEEEILQALRRLLCEKFLYWLEVLSFTKNIQLSFAALTTLADWVQKYDEDLEMMATDAYNMLAVFARPIVHSVPHIYLSALPFSAMNSTIANLYKPNYPHVLGLQIGQALNWPSIQAIIEGHYSRVRSVAFSPDGKHIASGSGDQTVRSVGCKVRRTCCWAI</sequence>
<accession>A0A067P2W6</accession>
<dbReference type="PROSITE" id="PS50294">
    <property type="entry name" value="WD_REPEATS_REGION"/>
    <property type="match status" value="1"/>
</dbReference>
<dbReference type="SMART" id="SM00320">
    <property type="entry name" value="WD40"/>
    <property type="match status" value="1"/>
</dbReference>
<evidence type="ECO:0000256" key="1">
    <source>
        <dbReference type="PROSITE-ProRule" id="PRU00221"/>
    </source>
</evidence>
<dbReference type="PROSITE" id="PS50082">
    <property type="entry name" value="WD_REPEATS_2"/>
    <property type="match status" value="1"/>
</dbReference>
<dbReference type="STRING" id="933084.A0A067P2W6"/>
<reference evidence="3" key="1">
    <citation type="journal article" date="2014" name="Proc. Natl. Acad. Sci. U.S.A.">
        <title>Extensive sampling of basidiomycete genomes demonstrates inadequacy of the white-rot/brown-rot paradigm for wood decay fungi.</title>
        <authorList>
            <person name="Riley R."/>
            <person name="Salamov A.A."/>
            <person name="Brown D.W."/>
            <person name="Nagy L.G."/>
            <person name="Floudas D."/>
            <person name="Held B.W."/>
            <person name="Levasseur A."/>
            <person name="Lombard V."/>
            <person name="Morin E."/>
            <person name="Otillar R."/>
            <person name="Lindquist E.A."/>
            <person name="Sun H."/>
            <person name="LaButti K.M."/>
            <person name="Schmutz J."/>
            <person name="Jabbour D."/>
            <person name="Luo H."/>
            <person name="Baker S.E."/>
            <person name="Pisabarro A.G."/>
            <person name="Walton J.D."/>
            <person name="Blanchette R.A."/>
            <person name="Henrissat B."/>
            <person name="Martin F."/>
            <person name="Cullen D."/>
            <person name="Hibbett D.S."/>
            <person name="Grigoriev I.V."/>
        </authorList>
    </citation>
    <scope>NUCLEOTIDE SEQUENCE [LARGE SCALE GENOMIC DNA]</scope>
    <source>
        <strain evidence="3">MUCL 33604</strain>
    </source>
</reference>
<evidence type="ECO:0000313" key="2">
    <source>
        <dbReference type="EMBL" id="KDQ49099.1"/>
    </source>
</evidence>
<feature type="repeat" description="WD" evidence="1">
    <location>
        <begin position="177"/>
        <end position="206"/>
    </location>
</feature>
<proteinExistence type="predicted"/>
<name>A0A067P2W6_9AGAM</name>
<dbReference type="OrthoDB" id="3265377at2759"/>
<dbReference type="InterPro" id="IPR015943">
    <property type="entry name" value="WD40/YVTN_repeat-like_dom_sf"/>
</dbReference>
<dbReference type="InterPro" id="IPR001680">
    <property type="entry name" value="WD40_rpt"/>
</dbReference>
<dbReference type="InterPro" id="IPR036322">
    <property type="entry name" value="WD40_repeat_dom_sf"/>
</dbReference>
<dbReference type="EMBL" id="KL197810">
    <property type="protein sequence ID" value="KDQ49099.1"/>
    <property type="molecule type" value="Genomic_DNA"/>
</dbReference>
<dbReference type="HOGENOM" id="CLU_000288_57_19_1"/>
<dbReference type="Pfam" id="PF00400">
    <property type="entry name" value="WD40"/>
    <property type="match status" value="1"/>
</dbReference>
<evidence type="ECO:0000313" key="3">
    <source>
        <dbReference type="Proteomes" id="UP000027265"/>
    </source>
</evidence>
<dbReference type="AlphaFoldDB" id="A0A067P2W6"/>
<keyword evidence="1" id="KW-0853">WD repeat</keyword>
<keyword evidence="3" id="KW-1185">Reference proteome</keyword>
<dbReference type="InParanoid" id="A0A067P2W6"/>
<dbReference type="Proteomes" id="UP000027265">
    <property type="component" value="Unassembled WGS sequence"/>
</dbReference>
<dbReference type="SUPFAM" id="SSF50978">
    <property type="entry name" value="WD40 repeat-like"/>
    <property type="match status" value="1"/>
</dbReference>